<dbReference type="InterPro" id="IPR006564">
    <property type="entry name" value="Znf_PMZ"/>
</dbReference>
<reference evidence="7" key="1">
    <citation type="journal article" date="2023" name="Nat. Commun.">
        <title>Diploid and tetraploid genomes of Acorus and the evolution of monocots.</title>
        <authorList>
            <person name="Ma L."/>
            <person name="Liu K.W."/>
            <person name="Li Z."/>
            <person name="Hsiao Y.Y."/>
            <person name="Qi Y."/>
            <person name="Fu T."/>
            <person name="Tang G.D."/>
            <person name="Zhang D."/>
            <person name="Sun W.H."/>
            <person name="Liu D.K."/>
            <person name="Li Y."/>
            <person name="Chen G.Z."/>
            <person name="Liu X.D."/>
            <person name="Liao X.Y."/>
            <person name="Jiang Y.T."/>
            <person name="Yu X."/>
            <person name="Hao Y."/>
            <person name="Huang J."/>
            <person name="Zhao X.W."/>
            <person name="Ke S."/>
            <person name="Chen Y.Y."/>
            <person name="Wu W.L."/>
            <person name="Hsu J.L."/>
            <person name="Lin Y.F."/>
            <person name="Huang M.D."/>
            <person name="Li C.Y."/>
            <person name="Huang L."/>
            <person name="Wang Z.W."/>
            <person name="Zhao X."/>
            <person name="Zhong W.Y."/>
            <person name="Peng D.H."/>
            <person name="Ahmad S."/>
            <person name="Lan S."/>
            <person name="Zhang J.S."/>
            <person name="Tsai W.C."/>
            <person name="Van de Peer Y."/>
            <person name="Liu Z.J."/>
        </authorList>
    </citation>
    <scope>NUCLEOTIDE SEQUENCE</scope>
    <source>
        <strain evidence="7">CP</strain>
    </source>
</reference>
<sequence length="291" mass="32627">MVRMNHRRCLGRKFKGKLVLKAFRYIQQMCKDKGNYIVRRSSDVRAEVVGPHVTCVVDLHDRICSCRAWQVTGFPCEHATTFITSVRGIDIIDYIDDYYSVEKFKAAYAIPIGPMPGRELWDKVEVPFVVGPPKTIRPRGKPKKKRIRDPNEKRKGRHKCTRCNQFGRHKNTCKSPIAESSSQGSARTNMPPTFVNMDDGGAFRGSLNLSAMTIQSNTADFQNTANFGPFSSRSSMSAINTSMGGSPSAMNIGGMSAQTTMGGMRWTSRHVSFCSKFIDMTVMYQTKLVVQ</sequence>
<protein>
    <recommendedName>
        <fullName evidence="6">SWIM-type domain-containing protein</fullName>
    </recommendedName>
</protein>
<dbReference type="Pfam" id="PF04434">
    <property type="entry name" value="SWIM"/>
    <property type="match status" value="1"/>
</dbReference>
<feature type="compositionally biased region" description="Basic residues" evidence="5">
    <location>
        <begin position="136"/>
        <end position="147"/>
    </location>
</feature>
<feature type="region of interest" description="Disordered" evidence="5">
    <location>
        <begin position="132"/>
        <end position="159"/>
    </location>
</feature>
<dbReference type="AlphaFoldDB" id="A0AAV9CKS5"/>
<evidence type="ECO:0000256" key="2">
    <source>
        <dbReference type="ARBA" id="ARBA00022771"/>
    </source>
</evidence>
<accession>A0AAV9CKS5</accession>
<organism evidence="7 8">
    <name type="scientific">Acorus calamus</name>
    <name type="common">Sweet flag</name>
    <dbReference type="NCBI Taxonomy" id="4465"/>
    <lineage>
        <taxon>Eukaryota</taxon>
        <taxon>Viridiplantae</taxon>
        <taxon>Streptophyta</taxon>
        <taxon>Embryophyta</taxon>
        <taxon>Tracheophyta</taxon>
        <taxon>Spermatophyta</taxon>
        <taxon>Magnoliopsida</taxon>
        <taxon>Liliopsida</taxon>
        <taxon>Acoraceae</taxon>
        <taxon>Acorus</taxon>
    </lineage>
</organism>
<dbReference type="PROSITE" id="PS50966">
    <property type="entry name" value="ZF_SWIM"/>
    <property type="match status" value="1"/>
</dbReference>
<comment type="caution">
    <text evidence="7">The sequence shown here is derived from an EMBL/GenBank/DDBJ whole genome shotgun (WGS) entry which is preliminary data.</text>
</comment>
<proteinExistence type="predicted"/>
<feature type="region of interest" description="Disordered" evidence="5">
    <location>
        <begin position="171"/>
        <end position="190"/>
    </location>
</feature>
<dbReference type="PANTHER" id="PTHR31973:SF188">
    <property type="entry name" value="POLYPROTEIN, PUTATIVE-RELATED"/>
    <property type="match status" value="1"/>
</dbReference>
<evidence type="ECO:0000256" key="1">
    <source>
        <dbReference type="ARBA" id="ARBA00022723"/>
    </source>
</evidence>
<evidence type="ECO:0000313" key="8">
    <source>
        <dbReference type="Proteomes" id="UP001180020"/>
    </source>
</evidence>
<dbReference type="SMART" id="SM00575">
    <property type="entry name" value="ZnF_PMZ"/>
    <property type="match status" value="1"/>
</dbReference>
<evidence type="ECO:0000256" key="3">
    <source>
        <dbReference type="ARBA" id="ARBA00022833"/>
    </source>
</evidence>
<keyword evidence="3" id="KW-0862">Zinc</keyword>
<dbReference type="EMBL" id="JAUJYO010000018">
    <property type="protein sequence ID" value="KAK1289626.1"/>
    <property type="molecule type" value="Genomic_DNA"/>
</dbReference>
<evidence type="ECO:0000256" key="5">
    <source>
        <dbReference type="SAM" id="MobiDB-lite"/>
    </source>
</evidence>
<dbReference type="Proteomes" id="UP001180020">
    <property type="component" value="Unassembled WGS sequence"/>
</dbReference>
<keyword evidence="1" id="KW-0479">Metal-binding</keyword>
<keyword evidence="8" id="KW-1185">Reference proteome</keyword>
<feature type="domain" description="SWIM-type" evidence="6">
    <location>
        <begin position="53"/>
        <end position="87"/>
    </location>
</feature>
<name>A0AAV9CKS5_ACOCL</name>
<feature type="compositionally biased region" description="Polar residues" evidence="5">
    <location>
        <begin position="178"/>
        <end position="190"/>
    </location>
</feature>
<evidence type="ECO:0000313" key="7">
    <source>
        <dbReference type="EMBL" id="KAK1289626.1"/>
    </source>
</evidence>
<reference evidence="7" key="2">
    <citation type="submission" date="2023-06" db="EMBL/GenBank/DDBJ databases">
        <authorList>
            <person name="Ma L."/>
            <person name="Liu K.-W."/>
            <person name="Li Z."/>
            <person name="Hsiao Y.-Y."/>
            <person name="Qi Y."/>
            <person name="Fu T."/>
            <person name="Tang G."/>
            <person name="Zhang D."/>
            <person name="Sun W.-H."/>
            <person name="Liu D.-K."/>
            <person name="Li Y."/>
            <person name="Chen G.-Z."/>
            <person name="Liu X.-D."/>
            <person name="Liao X.-Y."/>
            <person name="Jiang Y.-T."/>
            <person name="Yu X."/>
            <person name="Hao Y."/>
            <person name="Huang J."/>
            <person name="Zhao X.-W."/>
            <person name="Ke S."/>
            <person name="Chen Y.-Y."/>
            <person name="Wu W.-L."/>
            <person name="Hsu J.-L."/>
            <person name="Lin Y.-F."/>
            <person name="Huang M.-D."/>
            <person name="Li C.-Y."/>
            <person name="Huang L."/>
            <person name="Wang Z.-W."/>
            <person name="Zhao X."/>
            <person name="Zhong W.-Y."/>
            <person name="Peng D.-H."/>
            <person name="Ahmad S."/>
            <person name="Lan S."/>
            <person name="Zhang J.-S."/>
            <person name="Tsai W.-C."/>
            <person name="Van De Peer Y."/>
            <person name="Liu Z.-J."/>
        </authorList>
    </citation>
    <scope>NUCLEOTIDE SEQUENCE</scope>
    <source>
        <strain evidence="7">CP</strain>
        <tissue evidence="7">Leaves</tissue>
    </source>
</reference>
<dbReference type="GO" id="GO:0008270">
    <property type="term" value="F:zinc ion binding"/>
    <property type="evidence" value="ECO:0007669"/>
    <property type="project" value="UniProtKB-KW"/>
</dbReference>
<gene>
    <name evidence="7" type="ORF">QJS10_CPB18g00841</name>
</gene>
<evidence type="ECO:0000256" key="4">
    <source>
        <dbReference type="PROSITE-ProRule" id="PRU00325"/>
    </source>
</evidence>
<dbReference type="InterPro" id="IPR007527">
    <property type="entry name" value="Znf_SWIM"/>
</dbReference>
<evidence type="ECO:0000259" key="6">
    <source>
        <dbReference type="PROSITE" id="PS50966"/>
    </source>
</evidence>
<keyword evidence="2 4" id="KW-0863">Zinc-finger</keyword>
<dbReference type="PANTHER" id="PTHR31973">
    <property type="entry name" value="POLYPROTEIN, PUTATIVE-RELATED"/>
    <property type="match status" value="1"/>
</dbReference>